<evidence type="ECO:0000313" key="2">
    <source>
        <dbReference type="EMBL" id="RCN59118.1"/>
    </source>
</evidence>
<reference evidence="2 3" key="1">
    <citation type="submission" date="2018-02" db="EMBL/GenBank/DDBJ databases">
        <title>Insights into the biology of acidophilic members of the Acidiferrobacteraceae family derived from comparative genomic analyses.</title>
        <authorList>
            <person name="Issotta F."/>
            <person name="Thyssen C."/>
            <person name="Mena C."/>
            <person name="Moya A."/>
            <person name="Bellenberg S."/>
            <person name="Sproer C."/>
            <person name="Covarrubias P.C."/>
            <person name="Sand W."/>
            <person name="Quatrini R."/>
            <person name="Vera M."/>
        </authorList>
    </citation>
    <scope>NUCLEOTIDE SEQUENCE [LARGE SCALE GENOMIC DNA]</scope>
    <source>
        <strain evidence="3">m-1</strain>
    </source>
</reference>
<feature type="domain" description="HEPN" evidence="1">
    <location>
        <begin position="216"/>
        <end position="313"/>
    </location>
</feature>
<keyword evidence="3" id="KW-1185">Reference proteome</keyword>
<proteinExistence type="predicted"/>
<dbReference type="Proteomes" id="UP000253250">
    <property type="component" value="Unassembled WGS sequence"/>
</dbReference>
<dbReference type="EMBL" id="PSYR01000001">
    <property type="protein sequence ID" value="RCN59118.1"/>
    <property type="molecule type" value="Genomic_DNA"/>
</dbReference>
<gene>
    <name evidence="2" type="ORF">C4900_05175</name>
</gene>
<evidence type="ECO:0000259" key="1">
    <source>
        <dbReference type="Pfam" id="PF05168"/>
    </source>
</evidence>
<dbReference type="Pfam" id="PF05168">
    <property type="entry name" value="HEPN"/>
    <property type="match status" value="1"/>
</dbReference>
<organism evidence="2 3">
    <name type="scientific">Acidiferrobacter thiooxydans</name>
    <dbReference type="NCBI Taxonomy" id="163359"/>
    <lineage>
        <taxon>Bacteria</taxon>
        <taxon>Pseudomonadati</taxon>
        <taxon>Pseudomonadota</taxon>
        <taxon>Gammaproteobacteria</taxon>
        <taxon>Acidiferrobacterales</taxon>
        <taxon>Acidiferrobacteraceae</taxon>
        <taxon>Acidiferrobacter</taxon>
    </lineage>
</organism>
<dbReference type="Gene3D" id="1.20.120.330">
    <property type="entry name" value="Nucleotidyltransferases domain 2"/>
    <property type="match status" value="1"/>
</dbReference>
<evidence type="ECO:0000313" key="3">
    <source>
        <dbReference type="Proteomes" id="UP000253250"/>
    </source>
</evidence>
<dbReference type="AlphaFoldDB" id="A0A368HKY2"/>
<accession>A0A368HKY2</accession>
<dbReference type="OrthoDB" id="5997453at2"/>
<dbReference type="SUPFAM" id="SSF81593">
    <property type="entry name" value="Nucleotidyltransferase substrate binding subunit/domain"/>
    <property type="match status" value="1"/>
</dbReference>
<protein>
    <recommendedName>
        <fullName evidence="1">HEPN domain-containing protein</fullName>
    </recommendedName>
</protein>
<dbReference type="RefSeq" id="WP_114282511.1">
    <property type="nucleotide sequence ID" value="NZ_PSYR01000001.1"/>
</dbReference>
<dbReference type="InterPro" id="IPR007842">
    <property type="entry name" value="HEPN_dom"/>
</dbReference>
<name>A0A368HKY2_9GAMM</name>
<comment type="caution">
    <text evidence="2">The sequence shown here is derived from an EMBL/GenBank/DDBJ whole genome shotgun (WGS) entry which is preliminary data.</text>
</comment>
<sequence length="340" mass="38262">MSTESMQFEWPEGNPSNEAEFDRLMWALDKHLAERRGQPLHRLMGFYIEDALREARLDCGVTYAWRSESAREPGYAGEPLVAKAYRWYGQVYGVKVSGRNAVADMWSSGFFPAMLGNEAVWKVRIPIRTMGWPHVVCDAEDFKGSEGDSYVSHDAETVNVLRLVENLPLKLIDYMSEAEQTDLTAVCAMALCAMGWLHAARKILAANKTVAKKDRELLQHTRQDYVSSTVNLLAYNYAQSRWSSSQAIEKMIKGLLTLAGKKYPNVHDLSTLAGIMKKGIKVAPREDCVEIGMWPASARYDDTRTTLDECLQANHAVLRLAEQFSKDDMVVELLDGARAK</sequence>